<evidence type="ECO:0008006" key="3">
    <source>
        <dbReference type="Google" id="ProtNLM"/>
    </source>
</evidence>
<dbReference type="AlphaFoldDB" id="X1TNE9"/>
<keyword evidence="1" id="KW-1133">Transmembrane helix</keyword>
<organism evidence="2">
    <name type="scientific">marine sediment metagenome</name>
    <dbReference type="NCBI Taxonomy" id="412755"/>
    <lineage>
        <taxon>unclassified sequences</taxon>
        <taxon>metagenomes</taxon>
        <taxon>ecological metagenomes</taxon>
    </lineage>
</organism>
<evidence type="ECO:0000313" key="2">
    <source>
        <dbReference type="EMBL" id="GAI81549.1"/>
    </source>
</evidence>
<keyword evidence="1" id="KW-0812">Transmembrane</keyword>
<sequence>MITPEFKSRIKTIVGIIGGFLFIKGVGMIIPDLEVGAYLILGIIFLMY</sequence>
<gene>
    <name evidence="2" type="ORF">S12H4_14367</name>
</gene>
<name>X1TNE9_9ZZZZ</name>
<dbReference type="EMBL" id="BARW01006848">
    <property type="protein sequence ID" value="GAI81549.1"/>
    <property type="molecule type" value="Genomic_DNA"/>
</dbReference>
<feature type="non-terminal residue" evidence="2">
    <location>
        <position position="48"/>
    </location>
</feature>
<reference evidence="2" key="1">
    <citation type="journal article" date="2014" name="Front. Microbiol.">
        <title>High frequency of phylogenetically diverse reductive dehalogenase-homologous genes in deep subseafloor sedimentary metagenomes.</title>
        <authorList>
            <person name="Kawai M."/>
            <person name="Futagami T."/>
            <person name="Toyoda A."/>
            <person name="Takaki Y."/>
            <person name="Nishi S."/>
            <person name="Hori S."/>
            <person name="Arai W."/>
            <person name="Tsubouchi T."/>
            <person name="Morono Y."/>
            <person name="Uchiyama I."/>
            <person name="Ito T."/>
            <person name="Fujiyama A."/>
            <person name="Inagaki F."/>
            <person name="Takami H."/>
        </authorList>
    </citation>
    <scope>NUCLEOTIDE SEQUENCE</scope>
    <source>
        <strain evidence="2">Expedition CK06-06</strain>
    </source>
</reference>
<protein>
    <recommendedName>
        <fullName evidence="3">DUF2892 domain-containing protein</fullName>
    </recommendedName>
</protein>
<proteinExistence type="predicted"/>
<comment type="caution">
    <text evidence="2">The sequence shown here is derived from an EMBL/GenBank/DDBJ whole genome shotgun (WGS) entry which is preliminary data.</text>
</comment>
<keyword evidence="1" id="KW-0472">Membrane</keyword>
<evidence type="ECO:0000256" key="1">
    <source>
        <dbReference type="SAM" id="Phobius"/>
    </source>
</evidence>
<feature type="transmembrane region" description="Helical" evidence="1">
    <location>
        <begin position="12"/>
        <end position="45"/>
    </location>
</feature>
<accession>X1TNE9</accession>